<reference evidence="17" key="2">
    <citation type="submission" date="2022-01" db="EMBL/GenBank/DDBJ databases">
        <authorList>
            <person name="Rana R."/>
            <person name="Patil P.B."/>
        </authorList>
    </citation>
    <scope>NUCLEOTIDE SEQUENCE</scope>
    <source>
        <strain evidence="17">PPL560</strain>
    </source>
</reference>
<feature type="domain" description="HPt" evidence="16">
    <location>
        <begin position="1650"/>
        <end position="1754"/>
    </location>
</feature>
<feature type="domain" description="HPt" evidence="16">
    <location>
        <begin position="852"/>
        <end position="959"/>
    </location>
</feature>
<dbReference type="SUPFAM" id="SSF52172">
    <property type="entry name" value="CheY-like"/>
    <property type="match status" value="1"/>
</dbReference>
<feature type="domain" description="CheW-like" evidence="15">
    <location>
        <begin position="2159"/>
        <end position="2292"/>
    </location>
</feature>
<evidence type="ECO:0000256" key="1">
    <source>
        <dbReference type="ARBA" id="ARBA00000085"/>
    </source>
</evidence>
<feature type="region of interest" description="Disordered" evidence="12">
    <location>
        <begin position="761"/>
        <end position="789"/>
    </location>
</feature>
<comment type="catalytic activity">
    <reaction evidence="1">
        <text>ATP + protein L-histidine = ADP + protein N-phospho-L-histidine.</text>
        <dbReference type="EC" id="2.7.13.3"/>
    </reaction>
</comment>
<feature type="domain" description="Histidine kinase" evidence="13">
    <location>
        <begin position="1924"/>
        <end position="2157"/>
    </location>
</feature>
<dbReference type="RefSeq" id="WP_242161104.1">
    <property type="nucleotide sequence ID" value="NZ_CP131914.1"/>
</dbReference>
<dbReference type="GO" id="GO:0000155">
    <property type="term" value="F:phosphorelay sensor kinase activity"/>
    <property type="evidence" value="ECO:0007669"/>
    <property type="project" value="InterPro"/>
</dbReference>
<dbReference type="SMART" id="SM00448">
    <property type="entry name" value="REC"/>
    <property type="match status" value="1"/>
</dbReference>
<evidence type="ECO:0000256" key="2">
    <source>
        <dbReference type="ARBA" id="ARBA00012438"/>
    </source>
</evidence>
<feature type="compositionally biased region" description="Basic and acidic residues" evidence="12">
    <location>
        <begin position="1433"/>
        <end position="1443"/>
    </location>
</feature>
<dbReference type="FunFam" id="3.30.565.10:FF:000016">
    <property type="entry name" value="Chemotaxis protein CheA, putative"/>
    <property type="match status" value="1"/>
</dbReference>
<evidence type="ECO:0000256" key="11">
    <source>
        <dbReference type="SAM" id="Coils"/>
    </source>
</evidence>
<dbReference type="KEGG" id="xin:Q7W82_17345"/>
<evidence type="ECO:0000256" key="9">
    <source>
        <dbReference type="PROSITE-ProRule" id="PRU00110"/>
    </source>
</evidence>
<dbReference type="InterPro" id="IPR002545">
    <property type="entry name" value="CheW-lke_dom"/>
</dbReference>
<comment type="function">
    <text evidence="8">Involved in the transmission of sensory signals from the chemoreceptors to the flagellar motors. CheA is autophosphorylated; it can transfer its phosphate group to either CheB or CheY.</text>
</comment>
<feature type="coiled-coil region" evidence="11">
    <location>
        <begin position="1871"/>
        <end position="1910"/>
    </location>
</feature>
<dbReference type="InterPro" id="IPR001789">
    <property type="entry name" value="Sig_transdc_resp-reg_receiver"/>
</dbReference>
<dbReference type="GO" id="GO:0005737">
    <property type="term" value="C:cytoplasm"/>
    <property type="evidence" value="ECO:0007669"/>
    <property type="project" value="InterPro"/>
</dbReference>
<dbReference type="SMART" id="SM00073">
    <property type="entry name" value="HPT"/>
    <property type="match status" value="2"/>
</dbReference>
<dbReference type="Gene3D" id="3.30.565.10">
    <property type="entry name" value="Histidine kinase-like ATPase, C-terminal domain"/>
    <property type="match status" value="1"/>
</dbReference>
<dbReference type="PROSITE" id="PS50894">
    <property type="entry name" value="HPT"/>
    <property type="match status" value="3"/>
</dbReference>
<dbReference type="CDD" id="cd16916">
    <property type="entry name" value="HATPase_CheA-like"/>
    <property type="match status" value="1"/>
</dbReference>
<dbReference type="SMART" id="SM01231">
    <property type="entry name" value="H-kinase_dim"/>
    <property type="match status" value="1"/>
</dbReference>
<evidence type="ECO:0000256" key="12">
    <source>
        <dbReference type="SAM" id="MobiDB-lite"/>
    </source>
</evidence>
<evidence type="ECO:0000256" key="7">
    <source>
        <dbReference type="ARBA" id="ARBA00023012"/>
    </source>
</evidence>
<feature type="region of interest" description="Disordered" evidence="12">
    <location>
        <begin position="466"/>
        <end position="529"/>
    </location>
</feature>
<keyword evidence="6" id="KW-0418">Kinase</keyword>
<keyword evidence="7" id="KW-0902">Two-component regulatory system</keyword>
<dbReference type="Pfam" id="PF01627">
    <property type="entry name" value="Hpt"/>
    <property type="match status" value="4"/>
</dbReference>
<dbReference type="Gene3D" id="1.10.287.560">
    <property type="entry name" value="Histidine kinase CheA-like, homodimeric domain"/>
    <property type="match status" value="1"/>
</dbReference>
<feature type="compositionally biased region" description="Basic and acidic residues" evidence="12">
    <location>
        <begin position="1569"/>
        <end position="1583"/>
    </location>
</feature>
<feature type="compositionally biased region" description="Low complexity" evidence="12">
    <location>
        <begin position="1221"/>
        <end position="1247"/>
    </location>
</feature>
<dbReference type="EMBL" id="JAKJPQ010000017">
    <property type="protein sequence ID" value="MCI2263406.1"/>
    <property type="molecule type" value="Genomic_DNA"/>
</dbReference>
<feature type="region of interest" description="Disordered" evidence="12">
    <location>
        <begin position="1179"/>
        <end position="1198"/>
    </location>
</feature>
<dbReference type="InterPro" id="IPR051315">
    <property type="entry name" value="Bact_Chemotaxis_CheA"/>
</dbReference>
<organism evidence="18">
    <name type="scientific">Xanthomonas indica</name>
    <dbReference type="NCBI Taxonomy" id="2912242"/>
    <lineage>
        <taxon>Bacteria</taxon>
        <taxon>Pseudomonadati</taxon>
        <taxon>Pseudomonadota</taxon>
        <taxon>Gammaproteobacteria</taxon>
        <taxon>Lysobacterales</taxon>
        <taxon>Lysobacteraceae</taxon>
        <taxon>Xanthomonas</taxon>
    </lineage>
</organism>
<evidence type="ECO:0000256" key="3">
    <source>
        <dbReference type="ARBA" id="ARBA00021495"/>
    </source>
</evidence>
<evidence type="ECO:0000256" key="4">
    <source>
        <dbReference type="ARBA" id="ARBA00022553"/>
    </source>
</evidence>
<dbReference type="Pfam" id="PF00072">
    <property type="entry name" value="Response_reg"/>
    <property type="match status" value="1"/>
</dbReference>
<dbReference type="CDD" id="cd17546">
    <property type="entry name" value="REC_hyHK_CKI1_RcsC-like"/>
    <property type="match status" value="1"/>
</dbReference>
<feature type="compositionally biased region" description="Polar residues" evidence="12">
    <location>
        <begin position="517"/>
        <end position="526"/>
    </location>
</feature>
<feature type="compositionally biased region" description="Basic and acidic residues" evidence="12">
    <location>
        <begin position="1492"/>
        <end position="1508"/>
    </location>
</feature>
<evidence type="ECO:0000313" key="17">
    <source>
        <dbReference type="EMBL" id="MCI2263406.1"/>
    </source>
</evidence>
<dbReference type="CDD" id="cd00088">
    <property type="entry name" value="HPT"/>
    <property type="match status" value="2"/>
</dbReference>
<dbReference type="PROSITE" id="PS50851">
    <property type="entry name" value="CHEW"/>
    <property type="match status" value="1"/>
</dbReference>
<dbReference type="InterPro" id="IPR037006">
    <property type="entry name" value="CheA-like_homodim_sf"/>
</dbReference>
<evidence type="ECO:0000313" key="18">
    <source>
        <dbReference type="EMBL" id="XCI80008.1"/>
    </source>
</evidence>
<feature type="compositionally biased region" description="Low complexity" evidence="12">
    <location>
        <begin position="1354"/>
        <end position="1385"/>
    </location>
</feature>
<feature type="compositionally biased region" description="Low complexity" evidence="12">
    <location>
        <begin position="476"/>
        <end position="487"/>
    </location>
</feature>
<dbReference type="InterPro" id="IPR005467">
    <property type="entry name" value="His_kinase_dom"/>
</dbReference>
<reference evidence="18" key="3">
    <citation type="submission" date="2023-08" db="EMBL/GenBank/DDBJ databases">
        <title>Complete genome sequence of Xanthomonas indica.</title>
        <authorList>
            <person name="Patil P.B."/>
            <person name="Rana R."/>
        </authorList>
    </citation>
    <scope>NUCLEOTIDE SEQUENCE</scope>
    <source>
        <strain evidence="18">PPL560</strain>
    </source>
</reference>
<sequence>MSALRDAMSHAALGWVKPELDETLRQVRGEIEAFVEEPADTGRMRFCAGYLHQVQGTLRMVELYAPAMVAEELELLATAVQNGQAADRDEACATLMRGTVLLPDYLERLQDGHRDIPIVLLPLLNEIRAARGEAGLSEGALFALAPDAAAATEAELDHARGSLAGRNRELLDTVGTAIKEELLRVKDALDLHLRTGGDVAALQTQVDELGSVADTLGVMGLGVARSVVVQQRDALRSIVDGAREADEGLLLDIAGALLYVDASLDDQVAYLGAGGDVHDDASAAEARRTVEVLAHEAIANFGSAREHFVAFIETNWDHARLDEVPRLLGEVAGALRMLELPQPADYLEGVRRYVATELIGKRRVPSGRQLDTLADAMASLEYYLEALRERRPGREEILDITRSSLEALRYWPLPETAPAAPGVLPSGSEAAESVAPPPVAADRIVESASPSIAPPAVPAWDLAPAEDAPETTPRTQDAAPSAPQAPQWSLATDEPDAAAEPASVAADDAAVRDEAAQESTAPSQGLSFDPVAAEQDSWTGTAEPLHISLDSLVLEQDALRPETPPAFAQEDEAAAASAASASEVAGFDPVAAEYSDAAPAETPAAFAGLGEHDDPNLIIVDAPAAAEDTDASTPPLVIELEDAPAFADVPSMAADEEPALDWHATPASQDEEPASMLADVGADIAHGERLDAAGEAEPFDAAVEDEGAAHASPTWTQEVAVPDGVHETDSPAALDGAAHADADLASIGEDAHSDVVADAPSVPAQAEPEPGHHATPEPASEHAATAETAVPVSDAEAAFLADLEAAAAQFDVTAAATGGEHAAPAAAEASAAPGAAPAIATPTLETGFIDGDGEIDEEIRAVFLEEFDEELVNLGTLLPAWRAAPGHMESLRPIRRVFHTLKGSGRLVGARVLGEFSWKIESMLNRVLDGSRPASPAVVAMVEQAYAVLPQLNAALRGDGAVQADLDAIQAVAERIAAGEDAFYFATPQAAAVPRAGTPASVDSVLREILEAEVGTHLETVHDWLQHAPQPATEALLRAMHTMSGAFAMTDVPEITAVTGPAESYVKRALASGSVPSADGVRALEESARAIAATIAELQAPSPVIPPFTELSQRLRALVDTLPEVQWPPIAYDEDEEDLSASAPADAGLDAQAVQAVELTAADDLSAFVGDAAHLHETLPADDAAGQADERASDQRAVDVSADAITESTQAEAGATLDADADAEAAVPASASEHASPAAEASAQDQPPSHDTASVDATTHDDREADEQAALAQEGQLDELTVEAPLSAEQVPAESAPEALDPGAEPDATADAIAADAATGTQVDAQELQAPEHDGEAQGSEDRATDAQTEETQDAAAHAQDAQVLDHAAADGDAQAHAIDAQAEDTQGAAVHAQDAQAFDHTAADRDGEDQATDAQANDSQDASAHAEATQGPDHDAAHRDADAPTDDAAEAHEQQLNEEAPAIGLRQQPSASSSGWRHDGTASANDDTEAAAEHGDATPDGASHPDEVTDADGAASLAADAAGAHTDAEAQAEHVEPIDGARDGAPQDAALAADHATHVPPSDTAEAADTHHAASDEAHHAPQADTAQDDTTTAADAGAAASADDLHEDTHQHGSEAAASAPSEVDAAHAAADGARIDLSAADLGPLDFADLDRELVDIFVDEGKDLLDHCDRLIAELRAAPQDRDVLGGLQRDLHTLKGGARMAGINAIGDLGHGIESLLEAVAAHRTELDRQDVQLLERGFDRLHQLLTLTGNHRAVAMPQDLIGAFDARTHGQVPAVAGDAEADAAPPVAMADAALTTAALAAVAAPLSAPLPVEGALDDESTIARPMQEQVRVRADLLDRLVNHAGEVAIYRSRLEQQLGAFRGAMAELDRTNARLRDQLRRLDLETEAQIVARYQREQDQAEQSFDPLELDRFSTLQQLSRALNESAADLGGLQGVLDDLARQYDGLLQQQSRVSSELQDGLMRARMVPFDGLVPRLRRVVRQAASETGKQVHLSLEGTHGELDRNVLDRMVAPLEHMLRNSVAHGLEAPEQRRAAGKAEEGNIAIRLRREGSEIVLEVADDGAGLDREAIRRRAEQRGLVAADAALSDDELDALIFAPGFSTYDQVSQLAGRGVGMDVVRNEVRQLGGSVDIHSVRGQGVTFTLRLPQTLAVTQAVFVQIGDTTFAVPVASVSGIGRIGRERFEAGTGGYRYSGEEYALYDLGSLVGQAPARAEGQAQVPLLLVRAGDLRAAVAIDQVLGNREIVVKPVGLQIASVPGIYGATITGDGRVVVILDIAPLVRRYLAQPQRPVVEAVPTEQRRVPLVMVVDDSLTMRKVTGRVLERHNFDVVSARDGVEALERLEERVPDLMLLDIEMPRMDGYELATAMRADQRYTAVPIVMITSRSGEKHRQRAFELGVQRYLGKPYQELDLMRNVYDLLGIARVRE</sequence>
<feature type="compositionally biased region" description="Low complexity" evidence="12">
    <location>
        <begin position="1584"/>
        <end position="1604"/>
    </location>
</feature>
<dbReference type="Pfam" id="PF01584">
    <property type="entry name" value="CheW"/>
    <property type="match status" value="1"/>
</dbReference>
<dbReference type="InterPro" id="IPR036890">
    <property type="entry name" value="HATPase_C_sf"/>
</dbReference>
<feature type="region of interest" description="Disordered" evidence="12">
    <location>
        <begin position="1317"/>
        <end position="1532"/>
    </location>
</feature>
<keyword evidence="4 10" id="KW-0597">Phosphoprotein</keyword>
<dbReference type="PRINTS" id="PR00344">
    <property type="entry name" value="BCTRLSENSOR"/>
</dbReference>
<dbReference type="SUPFAM" id="SSF55874">
    <property type="entry name" value="ATPase domain of HSP90 chaperone/DNA topoisomerase II/histidine kinase"/>
    <property type="match status" value="1"/>
</dbReference>
<dbReference type="InterPro" id="IPR036061">
    <property type="entry name" value="CheW-like_dom_sf"/>
</dbReference>
<evidence type="ECO:0000256" key="5">
    <source>
        <dbReference type="ARBA" id="ARBA00022679"/>
    </source>
</evidence>
<dbReference type="InterPro" id="IPR004105">
    <property type="entry name" value="CheA-like_dim"/>
</dbReference>
<dbReference type="Gene3D" id="3.40.50.2300">
    <property type="match status" value="1"/>
</dbReference>
<dbReference type="InterPro" id="IPR003594">
    <property type="entry name" value="HATPase_dom"/>
</dbReference>
<evidence type="ECO:0000256" key="8">
    <source>
        <dbReference type="ARBA" id="ARBA00035100"/>
    </source>
</evidence>
<feature type="region of interest" description="Disordered" evidence="12">
    <location>
        <begin position="1554"/>
        <end position="1630"/>
    </location>
</feature>
<feature type="modified residue" description="Phosphohistidine" evidence="9">
    <location>
        <position position="1041"/>
    </location>
</feature>
<feature type="compositionally biased region" description="Low complexity" evidence="12">
    <location>
        <begin position="1616"/>
        <end position="1630"/>
    </location>
</feature>
<feature type="modified residue" description="4-aspartylphosphate" evidence="10">
    <location>
        <position position="2360"/>
    </location>
</feature>
<dbReference type="SUPFAM" id="SSF50341">
    <property type="entry name" value="CheW-like"/>
    <property type="match status" value="1"/>
</dbReference>
<evidence type="ECO:0000256" key="6">
    <source>
        <dbReference type="ARBA" id="ARBA00022777"/>
    </source>
</evidence>
<dbReference type="PANTHER" id="PTHR43395">
    <property type="entry name" value="SENSOR HISTIDINE KINASE CHEA"/>
    <property type="match status" value="1"/>
</dbReference>
<dbReference type="InterPro" id="IPR008207">
    <property type="entry name" value="Sig_transdc_His_kin_Hpt_dom"/>
</dbReference>
<dbReference type="Pfam" id="PF02518">
    <property type="entry name" value="HATPase_c"/>
    <property type="match status" value="1"/>
</dbReference>
<dbReference type="SUPFAM" id="SSF47226">
    <property type="entry name" value="Histidine-containing phosphotransfer domain, HPT domain"/>
    <property type="match status" value="5"/>
</dbReference>
<reference evidence="17 19" key="1">
    <citation type="journal article" date="2022" name="Curr. Microbiol.">
        <title>Xanthomonas indica sp. nov., a Novel Member of Non-Pathogenic Xanthomonas Community from Healthy Rice Seeds.</title>
        <authorList>
            <person name="Rana R."/>
            <person name="Madhavan V.N."/>
            <person name="Saroha T."/>
            <person name="Bansal K."/>
            <person name="Kaur A."/>
            <person name="Sonti R.V."/>
            <person name="Patel H.K."/>
            <person name="Patil P.B."/>
        </authorList>
    </citation>
    <scope>NUCLEOTIDE SEQUENCE [LARGE SCALE GENOMIC DNA]</scope>
    <source>
        <strain evidence="17 19">PPL560</strain>
    </source>
</reference>
<feature type="compositionally biased region" description="Basic and acidic residues" evidence="12">
    <location>
        <begin position="1330"/>
        <end position="1345"/>
    </location>
</feature>
<dbReference type="Gene3D" id="2.30.30.40">
    <property type="entry name" value="SH3 Domains"/>
    <property type="match status" value="1"/>
</dbReference>
<keyword evidence="11" id="KW-0175">Coiled coil</keyword>
<dbReference type="InterPro" id="IPR036641">
    <property type="entry name" value="HPT_dom_sf"/>
</dbReference>
<dbReference type="SMART" id="SM00387">
    <property type="entry name" value="HATPase_c"/>
    <property type="match status" value="1"/>
</dbReference>
<dbReference type="InterPro" id="IPR011006">
    <property type="entry name" value="CheY-like_superfamily"/>
</dbReference>
<feature type="region of interest" description="Disordered" evidence="12">
    <location>
        <begin position="1221"/>
        <end position="1269"/>
    </location>
</feature>
<feature type="modified residue" description="Phosphohistidine" evidence="9">
    <location>
        <position position="899"/>
    </location>
</feature>
<feature type="compositionally biased region" description="Low complexity" evidence="12">
    <location>
        <begin position="1413"/>
        <end position="1427"/>
    </location>
</feature>
<proteinExistence type="predicted"/>
<name>A0AAU8I425_9XANT</name>
<dbReference type="GO" id="GO:0006935">
    <property type="term" value="P:chemotaxis"/>
    <property type="evidence" value="ECO:0007669"/>
    <property type="project" value="InterPro"/>
</dbReference>
<accession>A0AAU8I425</accession>
<keyword evidence="5" id="KW-0808">Transferase</keyword>
<feature type="compositionally biased region" description="Basic and acidic residues" evidence="12">
    <location>
        <begin position="1605"/>
        <end position="1615"/>
    </location>
</feature>
<gene>
    <name evidence="17" type="ORF">L3V74_17885</name>
    <name evidence="18" type="ORF">Q7W82_17345</name>
</gene>
<dbReference type="EMBL" id="CP131914">
    <property type="protein sequence ID" value="XCI80008.1"/>
    <property type="molecule type" value="Genomic_DNA"/>
</dbReference>
<evidence type="ECO:0000259" key="13">
    <source>
        <dbReference type="PROSITE" id="PS50109"/>
    </source>
</evidence>
<evidence type="ECO:0000259" key="15">
    <source>
        <dbReference type="PROSITE" id="PS50851"/>
    </source>
</evidence>
<feature type="compositionally biased region" description="Low complexity" evidence="12">
    <location>
        <begin position="1512"/>
        <end position="1526"/>
    </location>
</feature>
<keyword evidence="19" id="KW-1185">Reference proteome</keyword>
<feature type="modified residue" description="Phosphohistidine" evidence="9">
    <location>
        <position position="1697"/>
    </location>
</feature>
<feature type="compositionally biased region" description="Basic and acidic residues" evidence="12">
    <location>
        <begin position="1188"/>
        <end position="1197"/>
    </location>
</feature>
<dbReference type="Proteomes" id="UP001430647">
    <property type="component" value="Unassembled WGS sequence"/>
</dbReference>
<evidence type="ECO:0000313" key="19">
    <source>
        <dbReference type="Proteomes" id="UP001430647"/>
    </source>
</evidence>
<protein>
    <recommendedName>
        <fullName evidence="3">Chemotaxis protein CheA</fullName>
        <ecNumber evidence="2">2.7.13.3</ecNumber>
    </recommendedName>
</protein>
<dbReference type="PROSITE" id="PS50110">
    <property type="entry name" value="RESPONSE_REGULATORY"/>
    <property type="match status" value="1"/>
</dbReference>
<dbReference type="Gene3D" id="1.20.120.160">
    <property type="entry name" value="HPT domain"/>
    <property type="match status" value="4"/>
</dbReference>
<evidence type="ECO:0000259" key="16">
    <source>
        <dbReference type="PROSITE" id="PS50894"/>
    </source>
</evidence>
<feature type="domain" description="Response regulatory" evidence="14">
    <location>
        <begin position="2311"/>
        <end position="2427"/>
    </location>
</feature>
<feature type="domain" description="HPt" evidence="16">
    <location>
        <begin position="1002"/>
        <end position="1098"/>
    </location>
</feature>
<dbReference type="EC" id="2.7.13.3" evidence="2"/>
<evidence type="ECO:0000256" key="10">
    <source>
        <dbReference type="PROSITE-ProRule" id="PRU00169"/>
    </source>
</evidence>
<dbReference type="PROSITE" id="PS50109">
    <property type="entry name" value="HIS_KIN"/>
    <property type="match status" value="1"/>
</dbReference>
<dbReference type="InterPro" id="IPR004358">
    <property type="entry name" value="Sig_transdc_His_kin-like_C"/>
</dbReference>
<feature type="compositionally biased region" description="Low complexity" evidence="12">
    <location>
        <begin position="498"/>
        <end position="508"/>
    </location>
</feature>
<evidence type="ECO:0000259" key="14">
    <source>
        <dbReference type="PROSITE" id="PS50110"/>
    </source>
</evidence>
<dbReference type="PANTHER" id="PTHR43395:SF8">
    <property type="entry name" value="HISTIDINE KINASE"/>
    <property type="match status" value="1"/>
</dbReference>
<dbReference type="SMART" id="SM00260">
    <property type="entry name" value="CheW"/>
    <property type="match status" value="1"/>
</dbReference>